<dbReference type="RefSeq" id="WP_085276702.1">
    <property type="nucleotide sequence ID" value="NZ_FXAG01000013.1"/>
</dbReference>
<accession>A0A1Y6BWF8</accession>
<evidence type="ECO:0000256" key="8">
    <source>
        <dbReference type="SAM" id="Phobius"/>
    </source>
</evidence>
<keyword evidence="5 8" id="KW-0812">Transmembrane</keyword>
<feature type="transmembrane region" description="Helical" evidence="8">
    <location>
        <begin position="266"/>
        <end position="291"/>
    </location>
</feature>
<keyword evidence="7 8" id="KW-0472">Membrane</keyword>
<evidence type="ECO:0000256" key="7">
    <source>
        <dbReference type="ARBA" id="ARBA00023136"/>
    </source>
</evidence>
<evidence type="ECO:0000259" key="9">
    <source>
        <dbReference type="Pfam" id="PF00482"/>
    </source>
</evidence>
<evidence type="ECO:0000313" key="10">
    <source>
        <dbReference type="EMBL" id="SMF30882.1"/>
    </source>
</evidence>
<evidence type="ECO:0000256" key="2">
    <source>
        <dbReference type="ARBA" id="ARBA00005745"/>
    </source>
</evidence>
<dbReference type="GO" id="GO:0015628">
    <property type="term" value="P:protein secretion by the type II secretion system"/>
    <property type="evidence" value="ECO:0007669"/>
    <property type="project" value="TreeGrafter"/>
</dbReference>
<keyword evidence="4" id="KW-0997">Cell inner membrane</keyword>
<evidence type="ECO:0000256" key="1">
    <source>
        <dbReference type="ARBA" id="ARBA00004429"/>
    </source>
</evidence>
<feature type="transmembrane region" description="Helical" evidence="8">
    <location>
        <begin position="215"/>
        <end position="240"/>
    </location>
</feature>
<comment type="similarity">
    <text evidence="2">Belongs to the GSP F family.</text>
</comment>
<reference evidence="11" key="1">
    <citation type="submission" date="2017-04" db="EMBL/GenBank/DDBJ databases">
        <authorList>
            <person name="Varghese N."/>
            <person name="Submissions S."/>
        </authorList>
    </citation>
    <scope>NUCLEOTIDE SEQUENCE [LARGE SCALE GENOMIC DNA]</scope>
    <source>
        <strain evidence="11">DSM 22618</strain>
    </source>
</reference>
<evidence type="ECO:0000313" key="11">
    <source>
        <dbReference type="Proteomes" id="UP000192920"/>
    </source>
</evidence>
<sequence length="396" mass="43895">MRFEIKAVKNSGEVTLLALEALNDGEAVNQVKSQGYTVLAIKQKSSSLALPTLKHSRFQLLLFTQELLSLLEAGLALVEAIEALNEKEPRPESRRVLERLIQRLYEGQTLSVALQQFPDIFPPLYLATVRASEKTGDLEDALGRYVAYQTQADVVRKKMINASIYPAMLVTVGGLVLVFLLSYVVPRFAHVYEAMGTELPLFSRLLLAWGRLIEAHAVTLLLALLAVLGGSVYLFSLAGVKRWIGTRLWKIPAIGQRMRIYQLARFYRMLGMLLTGGTPVVQALGMVSGLLQASLREQLLQAARDIREGRSISRAMSSNGLTTSVALRMLRVGERTGQMGGMMERIASFYEEEMAQAVERFTRLFEPVLMAFIGLVIGGVVILMYLPVFELAGSIQ</sequence>
<protein>
    <submittedName>
        <fullName evidence="10">General secretion pathway protein F</fullName>
    </submittedName>
</protein>
<keyword evidence="3" id="KW-1003">Cell membrane</keyword>
<evidence type="ECO:0000256" key="6">
    <source>
        <dbReference type="ARBA" id="ARBA00022989"/>
    </source>
</evidence>
<dbReference type="EMBL" id="FXAG01000013">
    <property type="protein sequence ID" value="SMF30882.1"/>
    <property type="molecule type" value="Genomic_DNA"/>
</dbReference>
<proteinExistence type="inferred from homology"/>
<feature type="domain" description="Type II secretion system protein GspF" evidence="9">
    <location>
        <begin position="266"/>
        <end position="387"/>
    </location>
</feature>
<dbReference type="InterPro" id="IPR003004">
    <property type="entry name" value="GspF/PilC"/>
</dbReference>
<evidence type="ECO:0000256" key="5">
    <source>
        <dbReference type="ARBA" id="ARBA00022692"/>
    </source>
</evidence>
<feature type="domain" description="Type II secretion system protein GspF" evidence="9">
    <location>
        <begin position="63"/>
        <end position="186"/>
    </location>
</feature>
<dbReference type="STRING" id="1123014.SAMN02745746_02467"/>
<dbReference type="PRINTS" id="PR00812">
    <property type="entry name" value="BCTERIALGSPF"/>
</dbReference>
<dbReference type="PANTHER" id="PTHR30012">
    <property type="entry name" value="GENERAL SECRETION PATHWAY PROTEIN"/>
    <property type="match status" value="1"/>
</dbReference>
<dbReference type="AlphaFoldDB" id="A0A1Y6BWF8"/>
<dbReference type="InterPro" id="IPR042094">
    <property type="entry name" value="T2SS_GspF_sf"/>
</dbReference>
<comment type="subcellular location">
    <subcellularLocation>
        <location evidence="1">Cell inner membrane</location>
        <topology evidence="1">Multi-pass membrane protein</topology>
    </subcellularLocation>
</comment>
<keyword evidence="6 8" id="KW-1133">Transmembrane helix</keyword>
<feature type="transmembrane region" description="Helical" evidence="8">
    <location>
        <begin position="368"/>
        <end position="388"/>
    </location>
</feature>
<evidence type="ECO:0000256" key="3">
    <source>
        <dbReference type="ARBA" id="ARBA00022475"/>
    </source>
</evidence>
<dbReference type="Proteomes" id="UP000192920">
    <property type="component" value="Unassembled WGS sequence"/>
</dbReference>
<dbReference type="Pfam" id="PF00482">
    <property type="entry name" value="T2SSF"/>
    <property type="match status" value="2"/>
</dbReference>
<keyword evidence="11" id="KW-1185">Reference proteome</keyword>
<dbReference type="GO" id="GO:0005886">
    <property type="term" value="C:plasma membrane"/>
    <property type="evidence" value="ECO:0007669"/>
    <property type="project" value="UniProtKB-SubCell"/>
</dbReference>
<dbReference type="InterPro" id="IPR018076">
    <property type="entry name" value="T2SS_GspF_dom"/>
</dbReference>
<name>A0A1Y6BWF8_9NEIS</name>
<evidence type="ECO:0000256" key="4">
    <source>
        <dbReference type="ARBA" id="ARBA00022519"/>
    </source>
</evidence>
<organism evidence="10 11">
    <name type="scientific">Pseudogulbenkiania subflava DSM 22618</name>
    <dbReference type="NCBI Taxonomy" id="1123014"/>
    <lineage>
        <taxon>Bacteria</taxon>
        <taxon>Pseudomonadati</taxon>
        <taxon>Pseudomonadota</taxon>
        <taxon>Betaproteobacteria</taxon>
        <taxon>Neisseriales</taxon>
        <taxon>Chromobacteriaceae</taxon>
        <taxon>Pseudogulbenkiania</taxon>
    </lineage>
</organism>
<feature type="transmembrane region" description="Helical" evidence="8">
    <location>
        <begin position="164"/>
        <end position="185"/>
    </location>
</feature>
<gene>
    <name evidence="10" type="ORF">SAMN02745746_02467</name>
</gene>
<dbReference type="Gene3D" id="1.20.81.30">
    <property type="entry name" value="Type II secretion system (T2SS), domain F"/>
    <property type="match status" value="2"/>
</dbReference>
<dbReference type="PANTHER" id="PTHR30012:SF7">
    <property type="entry name" value="PROTEIN TRANSPORT PROTEIN HOFC HOMOLOG"/>
    <property type="match status" value="1"/>
</dbReference>